<dbReference type="Pfam" id="PF01039">
    <property type="entry name" value="Carboxyl_trans"/>
    <property type="match status" value="1"/>
</dbReference>
<name>A0A9W4WSV7_9GLOM</name>
<dbReference type="GO" id="GO:0003989">
    <property type="term" value="F:acetyl-CoA carboxylase activity"/>
    <property type="evidence" value="ECO:0007669"/>
    <property type="project" value="InterPro"/>
</dbReference>
<dbReference type="InterPro" id="IPR034733">
    <property type="entry name" value="AcCoA_carboxyl_beta"/>
</dbReference>
<dbReference type="Gene3D" id="3.90.226.10">
    <property type="entry name" value="2-enoyl-CoA Hydratase, Chain A, domain 1"/>
    <property type="match status" value="3"/>
</dbReference>
<proteinExistence type="predicted"/>
<feature type="domain" description="Acetyl-coenzyme A carboxylase carboxyl transferase subunit beta" evidence="1">
    <location>
        <begin position="133"/>
        <end position="197"/>
    </location>
</feature>
<organism evidence="2 3">
    <name type="scientific">Funneliformis geosporum</name>
    <dbReference type="NCBI Taxonomy" id="1117311"/>
    <lineage>
        <taxon>Eukaryota</taxon>
        <taxon>Fungi</taxon>
        <taxon>Fungi incertae sedis</taxon>
        <taxon>Mucoromycota</taxon>
        <taxon>Glomeromycotina</taxon>
        <taxon>Glomeromycetes</taxon>
        <taxon>Glomerales</taxon>
        <taxon>Glomeraceae</taxon>
        <taxon>Funneliformis</taxon>
    </lineage>
</organism>
<evidence type="ECO:0000313" key="3">
    <source>
        <dbReference type="Proteomes" id="UP001153678"/>
    </source>
</evidence>
<evidence type="ECO:0000259" key="1">
    <source>
        <dbReference type="Pfam" id="PF01039"/>
    </source>
</evidence>
<dbReference type="PANTHER" id="PTHR45728">
    <property type="entry name" value="ACETYL-COA CARBOXYLASE, ISOFORM A"/>
    <property type="match status" value="1"/>
</dbReference>
<dbReference type="EMBL" id="CAMKVN010001467">
    <property type="protein sequence ID" value="CAI2176181.1"/>
    <property type="molecule type" value="Genomic_DNA"/>
</dbReference>
<evidence type="ECO:0000313" key="2">
    <source>
        <dbReference type="EMBL" id="CAI2176181.1"/>
    </source>
</evidence>
<dbReference type="SUPFAM" id="SSF52096">
    <property type="entry name" value="ClpP/crotonase"/>
    <property type="match status" value="1"/>
</dbReference>
<dbReference type="InterPro" id="IPR029045">
    <property type="entry name" value="ClpP/crotonase-like_dom_sf"/>
</dbReference>
<dbReference type="AlphaFoldDB" id="A0A9W4WSV7"/>
<reference evidence="2" key="1">
    <citation type="submission" date="2022-08" db="EMBL/GenBank/DDBJ databases">
        <authorList>
            <person name="Kallberg Y."/>
            <person name="Tangrot J."/>
            <person name="Rosling A."/>
        </authorList>
    </citation>
    <scope>NUCLEOTIDE SEQUENCE</scope>
    <source>
        <strain evidence="2">Wild A</strain>
    </source>
</reference>
<sequence>MSPGSFNGYPTYAYDFPKLFRQAIRILWNHASYLIIVLWKPKNLVLDGNNNLQEVERASGTNSLQPNWQARSLGIPRTYLSANSGARIGLSENTYKQLYQNGRKFVIAEEIVEEGESRHKSPILLDQKIGLVIGACLVRLGQRTIQNEGRLIMLTGAPALNNELGQEVYTGDLEGTQIMLKNGVSHLTAQNDLEAIQFADLHDTPGRMKSKETIRKSIEWKESRRFLYWRVRRRLHEEFMFRDLIKANDKLTRNVMKQYLINWFKKDNNIESNKKEFD</sequence>
<dbReference type="GO" id="GO:0006633">
    <property type="term" value="P:fatty acid biosynthetic process"/>
    <property type="evidence" value="ECO:0007669"/>
    <property type="project" value="TreeGrafter"/>
</dbReference>
<keyword evidence="3" id="KW-1185">Reference proteome</keyword>
<accession>A0A9W4WSV7</accession>
<dbReference type="PANTHER" id="PTHR45728:SF3">
    <property type="entry name" value="ACETYL-COA CARBOXYLASE"/>
    <property type="match status" value="1"/>
</dbReference>
<dbReference type="OrthoDB" id="14612at2759"/>
<comment type="caution">
    <text evidence="2">The sequence shown here is derived from an EMBL/GenBank/DDBJ whole genome shotgun (WGS) entry which is preliminary data.</text>
</comment>
<protein>
    <submittedName>
        <fullName evidence="2">17667_t:CDS:1</fullName>
    </submittedName>
</protein>
<dbReference type="GO" id="GO:0005739">
    <property type="term" value="C:mitochondrion"/>
    <property type="evidence" value="ECO:0007669"/>
    <property type="project" value="TreeGrafter"/>
</dbReference>
<dbReference type="InterPro" id="IPR049076">
    <property type="entry name" value="ACCA"/>
</dbReference>
<dbReference type="Proteomes" id="UP001153678">
    <property type="component" value="Unassembled WGS sequence"/>
</dbReference>
<gene>
    <name evidence="2" type="ORF">FWILDA_LOCUS7460</name>
</gene>